<dbReference type="EMBL" id="QTSX02007162">
    <property type="protein sequence ID" value="KAJ9050304.1"/>
    <property type="molecule type" value="Genomic_DNA"/>
</dbReference>
<organism evidence="1 2">
    <name type="scientific">Entomophthora muscae</name>
    <dbReference type="NCBI Taxonomy" id="34485"/>
    <lineage>
        <taxon>Eukaryota</taxon>
        <taxon>Fungi</taxon>
        <taxon>Fungi incertae sedis</taxon>
        <taxon>Zoopagomycota</taxon>
        <taxon>Entomophthoromycotina</taxon>
        <taxon>Entomophthoromycetes</taxon>
        <taxon>Entomophthorales</taxon>
        <taxon>Entomophthoraceae</taxon>
        <taxon>Entomophthora</taxon>
    </lineage>
</organism>
<keyword evidence="2" id="KW-1185">Reference proteome</keyword>
<protein>
    <submittedName>
        <fullName evidence="1">Uncharacterized protein</fullName>
    </submittedName>
</protein>
<sequence>MAFCDFLLGQTIPGIMELTVTIFISYYKLSIVFDNFGKQGKAVTKNRRKKVKKGTFMGAFLAVLAKSFVYYWINPDFINGYKYSHILSGLLNSWDSLNSKHQVFLSHQMKGSSTALEVIQQHRHLASVYPASHADIHLGDVVFFNMGETLQERHPQAFNNLYLGVLDHNSLFGHQMVAD</sequence>
<gene>
    <name evidence="1" type="ORF">DSO57_1015695</name>
</gene>
<dbReference type="Proteomes" id="UP001165960">
    <property type="component" value="Unassembled WGS sequence"/>
</dbReference>
<comment type="caution">
    <text evidence="1">The sequence shown here is derived from an EMBL/GenBank/DDBJ whole genome shotgun (WGS) entry which is preliminary data.</text>
</comment>
<name>A0ACC2RJR8_9FUNG</name>
<proteinExistence type="predicted"/>
<accession>A0ACC2RJR8</accession>
<evidence type="ECO:0000313" key="1">
    <source>
        <dbReference type="EMBL" id="KAJ9050304.1"/>
    </source>
</evidence>
<evidence type="ECO:0000313" key="2">
    <source>
        <dbReference type="Proteomes" id="UP001165960"/>
    </source>
</evidence>
<reference evidence="1" key="1">
    <citation type="submission" date="2022-04" db="EMBL/GenBank/DDBJ databases">
        <title>Genome of the entomopathogenic fungus Entomophthora muscae.</title>
        <authorList>
            <person name="Elya C."/>
            <person name="Lovett B.R."/>
            <person name="Lee E."/>
            <person name="Macias A.M."/>
            <person name="Hajek A.E."/>
            <person name="De Bivort B.L."/>
            <person name="Kasson M.T."/>
            <person name="De Fine Licht H.H."/>
            <person name="Stajich J.E."/>
        </authorList>
    </citation>
    <scope>NUCLEOTIDE SEQUENCE</scope>
    <source>
        <strain evidence="1">Berkeley</strain>
    </source>
</reference>